<keyword evidence="2" id="KW-1185">Reference proteome</keyword>
<accession>A0A3S5BV10</accession>
<reference evidence="1" key="1">
    <citation type="submission" date="2018-11" db="EMBL/GenBank/DDBJ databases">
        <authorList>
            <consortium name="Pathogen Informatics"/>
        </authorList>
    </citation>
    <scope>NUCLEOTIDE SEQUENCE</scope>
</reference>
<evidence type="ECO:0000313" key="2">
    <source>
        <dbReference type="Proteomes" id="UP000784294"/>
    </source>
</evidence>
<gene>
    <name evidence="1" type="ORF">PXEA_LOCUS13110</name>
</gene>
<organism evidence="1 2">
    <name type="scientific">Protopolystoma xenopodis</name>
    <dbReference type="NCBI Taxonomy" id="117903"/>
    <lineage>
        <taxon>Eukaryota</taxon>
        <taxon>Metazoa</taxon>
        <taxon>Spiralia</taxon>
        <taxon>Lophotrochozoa</taxon>
        <taxon>Platyhelminthes</taxon>
        <taxon>Monogenea</taxon>
        <taxon>Polyopisthocotylea</taxon>
        <taxon>Polystomatidea</taxon>
        <taxon>Polystomatidae</taxon>
        <taxon>Protopolystoma</taxon>
    </lineage>
</organism>
<sequence length="103" mass="11030">MPIAANSSSKPHGLLLTQLSFILSKGVNPLILLSAVSDEFIDGFKGLHHASGEPITIFAPDAAGAHDSQSRLNRYATSQVMLLSTFSVQAQPKKVCRFGYLCV</sequence>
<dbReference type="EMBL" id="CAAALY010042691">
    <property type="protein sequence ID" value="VEL19670.1"/>
    <property type="molecule type" value="Genomic_DNA"/>
</dbReference>
<evidence type="ECO:0000313" key="1">
    <source>
        <dbReference type="EMBL" id="VEL19670.1"/>
    </source>
</evidence>
<name>A0A3S5BV10_9PLAT</name>
<dbReference type="AlphaFoldDB" id="A0A3S5BV10"/>
<proteinExistence type="predicted"/>
<comment type="caution">
    <text evidence="1">The sequence shown here is derived from an EMBL/GenBank/DDBJ whole genome shotgun (WGS) entry which is preliminary data.</text>
</comment>
<dbReference type="Proteomes" id="UP000784294">
    <property type="component" value="Unassembled WGS sequence"/>
</dbReference>
<protein>
    <submittedName>
        <fullName evidence="1">Uncharacterized protein</fullName>
    </submittedName>
</protein>